<evidence type="ECO:0000313" key="3">
    <source>
        <dbReference type="EMBL" id="MCW1913099.1"/>
    </source>
</evidence>
<dbReference type="Gene3D" id="3.60.10.10">
    <property type="entry name" value="Endonuclease/exonuclease/phosphatase"/>
    <property type="match status" value="1"/>
</dbReference>
<keyword evidence="1" id="KW-0472">Membrane</keyword>
<dbReference type="EMBL" id="JAPDDR010000003">
    <property type="protein sequence ID" value="MCW1913099.1"/>
    <property type="molecule type" value="Genomic_DNA"/>
</dbReference>
<feature type="domain" description="Endonuclease/exonuclease/phosphatase" evidence="2">
    <location>
        <begin position="187"/>
        <end position="290"/>
    </location>
</feature>
<evidence type="ECO:0000259" key="2">
    <source>
        <dbReference type="Pfam" id="PF03372"/>
    </source>
</evidence>
<reference evidence="3" key="1">
    <citation type="submission" date="2022-10" db="EMBL/GenBank/DDBJ databases">
        <title>Luteolibacter sp. GHJ8, whole genome shotgun sequencing project.</title>
        <authorList>
            <person name="Zhao G."/>
            <person name="Shen L."/>
        </authorList>
    </citation>
    <scope>NUCLEOTIDE SEQUENCE</scope>
    <source>
        <strain evidence="3">GHJ8</strain>
    </source>
</reference>
<keyword evidence="4" id="KW-1185">Reference proteome</keyword>
<keyword evidence="1" id="KW-0812">Transmembrane</keyword>
<dbReference type="PROSITE" id="PS51257">
    <property type="entry name" value="PROKAR_LIPOPROTEIN"/>
    <property type="match status" value="1"/>
</dbReference>
<dbReference type="Pfam" id="PF03372">
    <property type="entry name" value="Exo_endo_phos"/>
    <property type="match status" value="1"/>
</dbReference>
<dbReference type="RefSeq" id="WP_264512206.1">
    <property type="nucleotide sequence ID" value="NZ_JAPDDR010000003.1"/>
</dbReference>
<dbReference type="GO" id="GO:0004519">
    <property type="term" value="F:endonuclease activity"/>
    <property type="evidence" value="ECO:0007669"/>
    <property type="project" value="UniProtKB-KW"/>
</dbReference>
<keyword evidence="3" id="KW-0540">Nuclease</keyword>
<gene>
    <name evidence="3" type="ORF">OJ996_05920</name>
</gene>
<keyword evidence="3" id="KW-0378">Hydrolase</keyword>
<sequence>MKRVPWMRLLRGVALSGLILAWLGLACRGRDGSAIAATLYYGTPWLLRLLAGLLAVIVLRHWGFRLMAGTCLLLSVLEGWHSFRLDPVPSEMTGSVRASIYNAGRTLESDPATWSALAEADISAVVESGDFTEESWRGFLAAGSGMEWKTFGGTLLGVRGKILGHESLGIYNRYRCYRVRVSLPEHGEFMVIVVDVRSQPWLSRDQAMSGVLQAAGDDPKVVVLGDFNTPPESKWYERWQGKLALANNAPRRGFRETWAFGVPLLTLDQIWTGSGWHAQWVEHSRHGSDHSRVRVILKP</sequence>
<dbReference type="InterPro" id="IPR005135">
    <property type="entry name" value="Endo/exonuclease/phosphatase"/>
</dbReference>
<proteinExistence type="predicted"/>
<keyword evidence="3" id="KW-0255">Endonuclease</keyword>
<feature type="transmembrane region" description="Helical" evidence="1">
    <location>
        <begin position="39"/>
        <end position="59"/>
    </location>
</feature>
<dbReference type="Proteomes" id="UP001165653">
    <property type="component" value="Unassembled WGS sequence"/>
</dbReference>
<organism evidence="3 4">
    <name type="scientific">Luteolibacter rhizosphaerae</name>
    <dbReference type="NCBI Taxonomy" id="2989719"/>
    <lineage>
        <taxon>Bacteria</taxon>
        <taxon>Pseudomonadati</taxon>
        <taxon>Verrucomicrobiota</taxon>
        <taxon>Verrucomicrobiia</taxon>
        <taxon>Verrucomicrobiales</taxon>
        <taxon>Verrucomicrobiaceae</taxon>
        <taxon>Luteolibacter</taxon>
    </lineage>
</organism>
<keyword evidence="1" id="KW-1133">Transmembrane helix</keyword>
<dbReference type="SUPFAM" id="SSF56219">
    <property type="entry name" value="DNase I-like"/>
    <property type="match status" value="1"/>
</dbReference>
<evidence type="ECO:0000313" key="4">
    <source>
        <dbReference type="Proteomes" id="UP001165653"/>
    </source>
</evidence>
<evidence type="ECO:0000256" key="1">
    <source>
        <dbReference type="SAM" id="Phobius"/>
    </source>
</evidence>
<comment type="caution">
    <text evidence="3">The sequence shown here is derived from an EMBL/GenBank/DDBJ whole genome shotgun (WGS) entry which is preliminary data.</text>
</comment>
<protein>
    <submittedName>
        <fullName evidence="3">Endonuclease/exonuclease/phosphatase family protein</fullName>
    </submittedName>
</protein>
<dbReference type="InterPro" id="IPR036691">
    <property type="entry name" value="Endo/exonu/phosph_ase_sf"/>
</dbReference>
<accession>A0ABT3FZT0</accession>
<name>A0ABT3FZT0_9BACT</name>